<protein>
    <recommendedName>
        <fullName evidence="4">L-ornithine N(5)-monooxygenase [NAD(P)H]</fullName>
        <ecNumber evidence="4">1.14.13.196</ecNumber>
    </recommendedName>
</protein>
<evidence type="ECO:0000256" key="2">
    <source>
        <dbReference type="ARBA" id="ARBA00004924"/>
    </source>
</evidence>
<proteinExistence type="inferred from homology"/>
<dbReference type="EC" id="1.14.13.196" evidence="4"/>
<evidence type="ECO:0000256" key="6">
    <source>
        <dbReference type="ARBA" id="ARBA00022827"/>
    </source>
</evidence>
<dbReference type="Pfam" id="PF13434">
    <property type="entry name" value="Lys_Orn_oxgnase"/>
    <property type="match status" value="1"/>
</dbReference>
<dbReference type="EMBL" id="CAWUON010000027">
    <property type="protein sequence ID" value="CAK7267433.1"/>
    <property type="molecule type" value="Genomic_DNA"/>
</dbReference>
<evidence type="ECO:0000256" key="10">
    <source>
        <dbReference type="ARBA" id="ARBA00049248"/>
    </source>
</evidence>
<comment type="cofactor">
    <cofactor evidence="1">
        <name>FAD</name>
        <dbReference type="ChEBI" id="CHEBI:57692"/>
    </cofactor>
</comment>
<dbReference type="SUPFAM" id="SSF51905">
    <property type="entry name" value="FAD/NAD(P)-binding domain"/>
    <property type="match status" value="2"/>
</dbReference>
<dbReference type="Proteomes" id="UP001642502">
    <property type="component" value="Unassembled WGS sequence"/>
</dbReference>
<name>A0ABP0DIG2_9PEZI</name>
<organism evidence="12 13">
    <name type="scientific">Sporothrix epigloea</name>
    <dbReference type="NCBI Taxonomy" id="1892477"/>
    <lineage>
        <taxon>Eukaryota</taxon>
        <taxon>Fungi</taxon>
        <taxon>Dikarya</taxon>
        <taxon>Ascomycota</taxon>
        <taxon>Pezizomycotina</taxon>
        <taxon>Sordariomycetes</taxon>
        <taxon>Sordariomycetidae</taxon>
        <taxon>Ophiostomatales</taxon>
        <taxon>Ophiostomataceae</taxon>
        <taxon>Sporothrix</taxon>
    </lineage>
</organism>
<keyword evidence="6" id="KW-0274">FAD</keyword>
<comment type="pathway">
    <text evidence="2">Siderophore biosynthesis.</text>
</comment>
<dbReference type="PRINTS" id="PR00368">
    <property type="entry name" value="FADPNR"/>
</dbReference>
<comment type="catalytic activity">
    <reaction evidence="9">
        <text>L-ornithine + NADPH + O2 = N(5)-hydroxy-L-ornithine + NADP(+) + H2O</text>
        <dbReference type="Rhea" id="RHEA:41508"/>
        <dbReference type="ChEBI" id="CHEBI:15377"/>
        <dbReference type="ChEBI" id="CHEBI:15379"/>
        <dbReference type="ChEBI" id="CHEBI:46911"/>
        <dbReference type="ChEBI" id="CHEBI:57783"/>
        <dbReference type="ChEBI" id="CHEBI:58349"/>
        <dbReference type="ChEBI" id="CHEBI:78275"/>
        <dbReference type="EC" id="1.14.13.196"/>
    </reaction>
</comment>
<keyword evidence="5" id="KW-0285">Flavoprotein</keyword>
<feature type="region of interest" description="Disordered" evidence="11">
    <location>
        <begin position="1"/>
        <end position="29"/>
    </location>
</feature>
<sequence>MTSDSFTNGGSHARVNGHSSNGATIGQRIGGKQSTVNRSLLRPAEPDELQDLICVGFGPASLAVAVAVHDALEAGTLKTPPKILFLEKQHRFAWHAGMLLPGAKMQISFIKDLAMLRNPRSAFTFTNYLHQNGRLVEFTNLGTFLPARVEYEDYLRWCASSFDDSVIYGSEVLSVDAEEDKLPVSTFRVISKSTAGEIEHVYRARNVLLATGGKPFLPGCLPASHPRIMHSSQYAHHVPTILNNPQALYRVAVVGAGQSAAEIFSNIQVLYPNSQTYLVMRSEFLRPSDDSPFVNSIFNPEYIDSLYPKPASYRKNLLADARPTNYGVVRLELIEELYSRMYHQRRTLGTDEKKWPHRILASSRVVRVDAGEKGSLRLFVEPDQTIGSADGSSPKTEVLDVDLVVAATGYQRNAHLTMLRGLWPLLPDKAAKADANVGIGTWEVKESSASGDFTKLLSVARDYHVKFAPDRIAPGSGVWLQGCCEGTHGLSDTLLSVLATRSGEIVESIFGDMKVI</sequence>
<evidence type="ECO:0000256" key="1">
    <source>
        <dbReference type="ARBA" id="ARBA00001974"/>
    </source>
</evidence>
<keyword evidence="8" id="KW-0560">Oxidoreductase</keyword>
<evidence type="ECO:0000256" key="5">
    <source>
        <dbReference type="ARBA" id="ARBA00022630"/>
    </source>
</evidence>
<keyword evidence="7" id="KW-0521">NADP</keyword>
<gene>
    <name evidence="12" type="ORF">SEPCBS119000_002545</name>
</gene>
<keyword evidence="13" id="KW-1185">Reference proteome</keyword>
<evidence type="ECO:0000256" key="7">
    <source>
        <dbReference type="ARBA" id="ARBA00022857"/>
    </source>
</evidence>
<dbReference type="PANTHER" id="PTHR42802">
    <property type="entry name" value="MONOOXYGENASE"/>
    <property type="match status" value="1"/>
</dbReference>
<evidence type="ECO:0000256" key="4">
    <source>
        <dbReference type="ARBA" id="ARBA00012881"/>
    </source>
</evidence>
<evidence type="ECO:0000256" key="11">
    <source>
        <dbReference type="SAM" id="MobiDB-lite"/>
    </source>
</evidence>
<evidence type="ECO:0000256" key="3">
    <source>
        <dbReference type="ARBA" id="ARBA00007588"/>
    </source>
</evidence>
<dbReference type="InterPro" id="IPR025700">
    <property type="entry name" value="Lys/Orn_oxygenase"/>
</dbReference>
<evidence type="ECO:0000256" key="8">
    <source>
        <dbReference type="ARBA" id="ARBA00023002"/>
    </source>
</evidence>
<comment type="caution">
    <text evidence="12">The sequence shown here is derived from an EMBL/GenBank/DDBJ whole genome shotgun (WGS) entry which is preliminary data.</text>
</comment>
<comment type="similarity">
    <text evidence="3">Belongs to the lysine N(6)-hydroxylase/L-ornithine N(5)-oxygenase family.</text>
</comment>
<evidence type="ECO:0000256" key="9">
    <source>
        <dbReference type="ARBA" id="ARBA00047598"/>
    </source>
</evidence>
<comment type="catalytic activity">
    <reaction evidence="10">
        <text>L-ornithine + NADH + O2 = N(5)-hydroxy-L-ornithine + NAD(+) + H2O</text>
        <dbReference type="Rhea" id="RHEA:41512"/>
        <dbReference type="ChEBI" id="CHEBI:15377"/>
        <dbReference type="ChEBI" id="CHEBI:15379"/>
        <dbReference type="ChEBI" id="CHEBI:46911"/>
        <dbReference type="ChEBI" id="CHEBI:57540"/>
        <dbReference type="ChEBI" id="CHEBI:57945"/>
        <dbReference type="ChEBI" id="CHEBI:78275"/>
        <dbReference type="EC" id="1.14.13.196"/>
    </reaction>
</comment>
<dbReference type="PANTHER" id="PTHR42802:SF1">
    <property type="entry name" value="L-ORNITHINE N(5)-MONOOXYGENASE"/>
    <property type="match status" value="1"/>
</dbReference>
<feature type="compositionally biased region" description="Polar residues" evidence="11">
    <location>
        <begin position="1"/>
        <end position="10"/>
    </location>
</feature>
<accession>A0ABP0DIG2</accession>
<evidence type="ECO:0000313" key="12">
    <source>
        <dbReference type="EMBL" id="CAK7267433.1"/>
    </source>
</evidence>
<dbReference type="InterPro" id="IPR036188">
    <property type="entry name" value="FAD/NAD-bd_sf"/>
</dbReference>
<dbReference type="Gene3D" id="3.50.50.60">
    <property type="entry name" value="FAD/NAD(P)-binding domain"/>
    <property type="match status" value="1"/>
</dbReference>
<reference evidence="12 13" key="1">
    <citation type="submission" date="2024-01" db="EMBL/GenBank/DDBJ databases">
        <authorList>
            <person name="Allen C."/>
            <person name="Tagirdzhanova G."/>
        </authorList>
    </citation>
    <scope>NUCLEOTIDE SEQUENCE [LARGE SCALE GENOMIC DNA]</scope>
    <source>
        <strain evidence="12 13">CBS 119000</strain>
    </source>
</reference>
<evidence type="ECO:0000313" key="13">
    <source>
        <dbReference type="Proteomes" id="UP001642502"/>
    </source>
</evidence>